<evidence type="ECO:0000256" key="1">
    <source>
        <dbReference type="ARBA" id="ARBA00001966"/>
    </source>
</evidence>
<evidence type="ECO:0000256" key="6">
    <source>
        <dbReference type="ARBA" id="ARBA00022723"/>
    </source>
</evidence>
<dbReference type="GO" id="GO:0051539">
    <property type="term" value="F:4 iron, 4 sulfur cluster binding"/>
    <property type="evidence" value="ECO:0007669"/>
    <property type="project" value="UniProtKB-UniRule"/>
</dbReference>
<dbReference type="AlphaFoldDB" id="F3L3I9"/>
<sequence length="380" mass="42510">MITPSGTGLYIHFPWCERKCPYCDFNSHVSGQALPEAEMVTALINDYTSDLEIYGARPIDSLFIGGGTPSLISAQSIARLLDGIDRLTPLSDTTEITMEANPGSSEQEKFAGYRAAGVNRLSIGIQSFNSEHLRRLGRIHSRDEADHAIKAAQAAGFERINIDLMYGLPDQTLKQALHDVEQGLSYNTGHLSWYQLTIEPNTVFYKQRPPLPDDDAIADIADEGEHFMTQSGLKRYEVSAFAGTGQECRHNVNYWRFGDYFGIGAGAHGKISFNDHIIRTAKQRMPDSYLQASDRASRLAVESALDQAQLISEFMLNALRLREGVEIALFQRSTGLAPECMHHTWRRLQAQGLMVEGDDRLQTTELGWRFLNTVIESFME</sequence>
<dbReference type="InterPro" id="IPR006638">
    <property type="entry name" value="Elp3/MiaA/NifB-like_rSAM"/>
</dbReference>
<dbReference type="InterPro" id="IPR058240">
    <property type="entry name" value="rSAM_sf"/>
</dbReference>
<dbReference type="EMBL" id="AEIG01000064">
    <property type="protein sequence ID" value="EGG29101.1"/>
    <property type="molecule type" value="Genomic_DNA"/>
</dbReference>
<keyword evidence="9 10" id="KW-0143">Chaperone</keyword>
<dbReference type="InterPro" id="IPR013785">
    <property type="entry name" value="Aldolase_TIM"/>
</dbReference>
<evidence type="ECO:0000256" key="4">
    <source>
        <dbReference type="ARBA" id="ARBA00022617"/>
    </source>
</evidence>
<dbReference type="GO" id="GO:0004109">
    <property type="term" value="F:coproporphyrinogen oxidase activity"/>
    <property type="evidence" value="ECO:0007669"/>
    <property type="project" value="InterPro"/>
</dbReference>
<dbReference type="eggNOG" id="COG0635">
    <property type="taxonomic scope" value="Bacteria"/>
</dbReference>
<dbReference type="SFLD" id="SFLDF00562">
    <property type="entry name" value="HemN-like__clustered_with_heat"/>
    <property type="match status" value="1"/>
</dbReference>
<comment type="caution">
    <text evidence="12">The sequence shown here is derived from an EMBL/GenBank/DDBJ whole genome shotgun (WGS) entry which is preliminary data.</text>
</comment>
<dbReference type="RefSeq" id="WP_009576358.1">
    <property type="nucleotide sequence ID" value="NZ_AEIG01000064.1"/>
</dbReference>
<evidence type="ECO:0000256" key="8">
    <source>
        <dbReference type="ARBA" id="ARBA00023014"/>
    </source>
</evidence>
<dbReference type="InterPro" id="IPR010723">
    <property type="entry name" value="HemN_C"/>
</dbReference>
<evidence type="ECO:0000259" key="11">
    <source>
        <dbReference type="PROSITE" id="PS51918"/>
    </source>
</evidence>
<keyword evidence="6 10" id="KW-0479">Metal-binding</keyword>
<dbReference type="GO" id="GO:0046872">
    <property type="term" value="F:metal ion binding"/>
    <property type="evidence" value="ECO:0007669"/>
    <property type="project" value="UniProtKB-UniRule"/>
</dbReference>
<dbReference type="PANTHER" id="PTHR13932:SF5">
    <property type="entry name" value="RADICAL S-ADENOSYL METHIONINE DOMAIN-CONTAINING PROTEIN 1, MITOCHONDRIAL"/>
    <property type="match status" value="1"/>
</dbReference>
<keyword evidence="10" id="KW-0963">Cytoplasm</keyword>
<keyword evidence="5 10" id="KW-0949">S-adenosyl-L-methionine</keyword>
<dbReference type="InterPro" id="IPR004559">
    <property type="entry name" value="HemW-like"/>
</dbReference>
<dbReference type="PANTHER" id="PTHR13932">
    <property type="entry name" value="COPROPORPHYRINIGEN III OXIDASE"/>
    <property type="match status" value="1"/>
</dbReference>
<evidence type="ECO:0000256" key="2">
    <source>
        <dbReference type="ARBA" id="ARBA00006100"/>
    </source>
</evidence>
<dbReference type="SFLD" id="SFLDS00029">
    <property type="entry name" value="Radical_SAM"/>
    <property type="match status" value="1"/>
</dbReference>
<organism evidence="12 13">
    <name type="scientific">Aequoribacter fuscus</name>
    <dbReference type="NCBI Taxonomy" id="2518989"/>
    <lineage>
        <taxon>Bacteria</taxon>
        <taxon>Pseudomonadati</taxon>
        <taxon>Pseudomonadota</taxon>
        <taxon>Gammaproteobacteria</taxon>
        <taxon>Cellvibrionales</taxon>
        <taxon>Halieaceae</taxon>
        <taxon>Aequoribacter</taxon>
    </lineage>
</organism>
<comment type="similarity">
    <text evidence="2">Belongs to the anaerobic coproporphyrinogen-III oxidase family. HemW subfamily.</text>
</comment>
<protein>
    <recommendedName>
        <fullName evidence="3 10">Heme chaperone HemW</fullName>
    </recommendedName>
</protein>
<reference evidence="12 13" key="1">
    <citation type="journal article" date="2011" name="J. Bacteriol.">
        <title>Genome sequence of strain IMCC3088, a proteorhodopsin-containing marine bacterium belonging to the OM60/NOR5 clade.</title>
        <authorList>
            <person name="Jang Y."/>
            <person name="Oh H.M."/>
            <person name="Kang I."/>
            <person name="Lee K."/>
            <person name="Yang S.J."/>
            <person name="Cho J.C."/>
        </authorList>
    </citation>
    <scope>NUCLEOTIDE SEQUENCE [LARGE SCALE GENOMIC DNA]</scope>
    <source>
        <strain evidence="12 13">IMCC3088</strain>
    </source>
</reference>
<keyword evidence="13" id="KW-1185">Reference proteome</keyword>
<accession>F3L3I9</accession>
<evidence type="ECO:0000313" key="12">
    <source>
        <dbReference type="EMBL" id="EGG29101.1"/>
    </source>
</evidence>
<dbReference type="CDD" id="cd01335">
    <property type="entry name" value="Radical_SAM"/>
    <property type="match status" value="1"/>
</dbReference>
<evidence type="ECO:0000256" key="3">
    <source>
        <dbReference type="ARBA" id="ARBA00017228"/>
    </source>
</evidence>
<dbReference type="GO" id="GO:0005737">
    <property type="term" value="C:cytoplasm"/>
    <property type="evidence" value="ECO:0007669"/>
    <property type="project" value="UniProtKB-SubCell"/>
</dbReference>
<dbReference type="Pfam" id="PF04055">
    <property type="entry name" value="Radical_SAM"/>
    <property type="match status" value="1"/>
</dbReference>
<dbReference type="STRING" id="2518989.IMCC3088_2181"/>
<evidence type="ECO:0000256" key="5">
    <source>
        <dbReference type="ARBA" id="ARBA00022691"/>
    </source>
</evidence>
<evidence type="ECO:0000313" key="13">
    <source>
        <dbReference type="Proteomes" id="UP000005615"/>
    </source>
</evidence>
<evidence type="ECO:0000256" key="9">
    <source>
        <dbReference type="ARBA" id="ARBA00023186"/>
    </source>
</evidence>
<dbReference type="PROSITE" id="PS51918">
    <property type="entry name" value="RADICAL_SAM"/>
    <property type="match status" value="1"/>
</dbReference>
<keyword evidence="4 10" id="KW-0349">Heme</keyword>
<keyword evidence="10" id="KW-0004">4Fe-4S</keyword>
<comment type="subcellular location">
    <subcellularLocation>
        <location evidence="10">Cytoplasm</location>
    </subcellularLocation>
</comment>
<dbReference type="SFLD" id="SFLDF00288">
    <property type="entry name" value="HemN-like__clustered_with_nucl"/>
    <property type="match status" value="1"/>
</dbReference>
<feature type="domain" description="Radical SAM core" evidence="11">
    <location>
        <begin position="1"/>
        <end position="237"/>
    </location>
</feature>
<dbReference type="SUPFAM" id="SSF102114">
    <property type="entry name" value="Radical SAM enzymes"/>
    <property type="match status" value="1"/>
</dbReference>
<gene>
    <name evidence="12" type="ORF">IMCC3088_2181</name>
</gene>
<dbReference type="SFLD" id="SFLDG01065">
    <property type="entry name" value="anaerobic_coproporphyrinogen-I"/>
    <property type="match status" value="1"/>
</dbReference>
<dbReference type="InterPro" id="IPR007197">
    <property type="entry name" value="rSAM"/>
</dbReference>
<dbReference type="GO" id="GO:0006779">
    <property type="term" value="P:porphyrin-containing compound biosynthetic process"/>
    <property type="evidence" value="ECO:0007669"/>
    <property type="project" value="InterPro"/>
</dbReference>
<dbReference type="Gene3D" id="3.20.20.70">
    <property type="entry name" value="Aldolase class I"/>
    <property type="match status" value="1"/>
</dbReference>
<evidence type="ECO:0000256" key="10">
    <source>
        <dbReference type="RuleBase" id="RU364116"/>
    </source>
</evidence>
<keyword evidence="7 10" id="KW-0408">Iron</keyword>
<proteinExistence type="inferred from homology"/>
<comment type="cofactor">
    <cofactor evidence="1">
        <name>[4Fe-4S] cluster</name>
        <dbReference type="ChEBI" id="CHEBI:49883"/>
    </cofactor>
</comment>
<comment type="function">
    <text evidence="10">Probably acts as a heme chaperone, transferring heme to an unknown acceptor. Binds one molecule of heme per monomer, possibly covalently. Binds 1 [4Fe-4S] cluster. The cluster is coordinated with 3 cysteines and an exchangeable S-adenosyl-L-methionine.</text>
</comment>
<name>F3L3I9_9GAMM</name>
<dbReference type="Proteomes" id="UP000005615">
    <property type="component" value="Unassembled WGS sequence"/>
</dbReference>
<dbReference type="SMART" id="SM00729">
    <property type="entry name" value="Elp3"/>
    <property type="match status" value="1"/>
</dbReference>
<evidence type="ECO:0000256" key="7">
    <source>
        <dbReference type="ARBA" id="ARBA00023004"/>
    </source>
</evidence>
<dbReference type="SFLD" id="SFLDG01082">
    <property type="entry name" value="B12-binding_domain_containing"/>
    <property type="match status" value="1"/>
</dbReference>
<dbReference type="NCBIfam" id="TIGR00539">
    <property type="entry name" value="hemN_rel"/>
    <property type="match status" value="1"/>
</dbReference>
<keyword evidence="8 10" id="KW-0411">Iron-sulfur</keyword>
<dbReference type="Pfam" id="PF06969">
    <property type="entry name" value="HemN_C"/>
    <property type="match status" value="1"/>
</dbReference>
<dbReference type="InterPro" id="IPR034505">
    <property type="entry name" value="Coproporphyrinogen-III_oxidase"/>
</dbReference>